<dbReference type="GO" id="GO:0006352">
    <property type="term" value="P:DNA-templated transcription initiation"/>
    <property type="evidence" value="ECO:0007669"/>
    <property type="project" value="InterPro"/>
</dbReference>
<dbReference type="InterPro" id="IPR006590">
    <property type="entry name" value="RNA_pol_Rpb4/RPC9_core"/>
</dbReference>
<dbReference type="PaxDb" id="5476-C4YIE6"/>
<feature type="compositionally biased region" description="Low complexity" evidence="4">
    <location>
        <begin position="82"/>
        <end position="98"/>
    </location>
</feature>
<sequence length="269" mass="30068">MNVSTSALGVRRRKVTTQNIDDEENSAVLKLGPEFQLNQITNDGEEQQLIALNLSEARLLIRAALKERKHNKNKNKTRKKGGNNNNSSSISNSGNKNRLNGNHNTNVGDINGGNGDSNIDGNNISNNNDKDINGDRQNKGNNDDNDDDNDDDDDDDDDEDDEDMKEDEISNMELAGPNSNEIVHKTLNFLTNFARFKNRSSCETVEKLLNDFSEHCNEPLHPFELAQLGTLECEDPEEAKSLIPSLQNKVSDVQLQTLLTELRKYQTLS</sequence>
<dbReference type="AlphaFoldDB" id="C4YIE6"/>
<feature type="compositionally biased region" description="Basic and acidic residues" evidence="4">
    <location>
        <begin position="128"/>
        <end position="142"/>
    </location>
</feature>
<dbReference type="SUPFAM" id="SSF47819">
    <property type="entry name" value="HRDC-like"/>
    <property type="match status" value="2"/>
</dbReference>
<feature type="compositionally biased region" description="Low complexity" evidence="4">
    <location>
        <begin position="116"/>
        <end position="127"/>
    </location>
</feature>
<dbReference type="Proteomes" id="UP000001429">
    <property type="component" value="Chromosome 2"/>
</dbReference>
<dbReference type="GO" id="GO:0000166">
    <property type="term" value="F:nucleotide binding"/>
    <property type="evidence" value="ECO:0007669"/>
    <property type="project" value="InterPro"/>
</dbReference>
<evidence type="ECO:0000313" key="7">
    <source>
        <dbReference type="Proteomes" id="UP000001429"/>
    </source>
</evidence>
<comment type="subcellular location">
    <subcellularLocation>
        <location evidence="1">Nucleus</location>
    </subcellularLocation>
</comment>
<dbReference type="Pfam" id="PF03874">
    <property type="entry name" value="RNA_pol_Rpb4"/>
    <property type="match status" value="1"/>
</dbReference>
<name>C4YIE6_CANAW</name>
<dbReference type="PANTHER" id="PTHR21297">
    <property type="entry name" value="DNA-DIRECTED RNA POLYMERASE II"/>
    <property type="match status" value="1"/>
</dbReference>
<evidence type="ECO:0000259" key="5">
    <source>
        <dbReference type="SMART" id="SM00657"/>
    </source>
</evidence>
<dbReference type="FunFam" id="1.20.1250.40:FF:000032">
    <property type="entry name" value="DNA-directed RNA polymerase II subunit"/>
    <property type="match status" value="1"/>
</dbReference>
<dbReference type="EMBL" id="CH672350">
    <property type="protein sequence ID" value="EEQ45881.1"/>
    <property type="molecule type" value="Genomic_DNA"/>
</dbReference>
<keyword evidence="2" id="KW-0539">Nucleus</keyword>
<dbReference type="Gene3D" id="1.20.1250.40">
    <property type="match status" value="1"/>
</dbReference>
<dbReference type="GO" id="GO:0005634">
    <property type="term" value="C:nucleus"/>
    <property type="evidence" value="ECO:0007669"/>
    <property type="project" value="UniProtKB-SubCell"/>
</dbReference>
<evidence type="ECO:0000256" key="1">
    <source>
        <dbReference type="ARBA" id="ARBA00004123"/>
    </source>
</evidence>
<feature type="compositionally biased region" description="Acidic residues" evidence="4">
    <location>
        <begin position="143"/>
        <end position="170"/>
    </location>
</feature>
<evidence type="ECO:0000256" key="4">
    <source>
        <dbReference type="SAM" id="MobiDB-lite"/>
    </source>
</evidence>
<gene>
    <name evidence="6" type="ORF">CAWG_04219</name>
</gene>
<feature type="region of interest" description="Disordered" evidence="4">
    <location>
        <begin position="65"/>
        <end position="178"/>
    </location>
</feature>
<dbReference type="InterPro" id="IPR010997">
    <property type="entry name" value="HRDC-like_sf"/>
</dbReference>
<feature type="domain" description="RNA polymerase Rpb4/RPC9 core" evidence="5">
    <location>
        <begin position="139"/>
        <end position="269"/>
    </location>
</feature>
<dbReference type="OrthoDB" id="2186918at2759"/>
<proteinExistence type="inferred from homology"/>
<reference evidence="6 7" key="1">
    <citation type="journal article" date="2009" name="Nature">
        <title>Evolution of pathogenicity and sexual reproduction in eight Candida genomes.</title>
        <authorList>
            <person name="Butler G."/>
            <person name="Rasmussen M.D."/>
            <person name="Lin M.F."/>
            <person name="Santos M.A."/>
            <person name="Sakthikumar S."/>
            <person name="Munro C.A."/>
            <person name="Rheinbay E."/>
            <person name="Grabherr M."/>
            <person name="Forche A."/>
            <person name="Reedy J.L."/>
            <person name="Agrafioti I."/>
            <person name="Arnaud M.B."/>
            <person name="Bates S."/>
            <person name="Brown A.J."/>
            <person name="Brunke S."/>
            <person name="Costanzo M.C."/>
            <person name="Fitzpatrick D.A."/>
            <person name="de Groot P.W."/>
            <person name="Harris D."/>
            <person name="Hoyer L.L."/>
            <person name="Hube B."/>
            <person name="Klis F.M."/>
            <person name="Kodira C."/>
            <person name="Lennard N."/>
            <person name="Logue M.E."/>
            <person name="Martin R."/>
            <person name="Neiman A.M."/>
            <person name="Nikolaou E."/>
            <person name="Quail M.A."/>
            <person name="Quinn J."/>
            <person name="Santos M.C."/>
            <person name="Schmitzberger F.F."/>
            <person name="Sherlock G."/>
            <person name="Shah P."/>
            <person name="Silverstein K.A."/>
            <person name="Skrzypek M.S."/>
            <person name="Soll D."/>
            <person name="Staggs R."/>
            <person name="Stansfield I."/>
            <person name="Stumpf M.P."/>
            <person name="Sudbery P.E."/>
            <person name="Srikantha T."/>
            <person name="Zeng Q."/>
            <person name="Berman J."/>
            <person name="Berriman M."/>
            <person name="Heitman J."/>
            <person name="Gow N.A."/>
            <person name="Lorenz M.C."/>
            <person name="Birren B.W."/>
            <person name="Kellis M."/>
            <person name="Cuomo C.A."/>
        </authorList>
    </citation>
    <scope>NUCLEOTIDE SEQUENCE [LARGE SCALE GENOMIC DNA]</scope>
    <source>
        <strain evidence="6 7">WO-1</strain>
    </source>
</reference>
<keyword evidence="7" id="KW-1185">Reference proteome</keyword>
<dbReference type="HOGENOM" id="CLU_110332_0_0_1"/>
<dbReference type="SMART" id="SM00657">
    <property type="entry name" value="RPOL4c"/>
    <property type="match status" value="1"/>
</dbReference>
<dbReference type="InterPro" id="IPR005574">
    <property type="entry name" value="Rpb4/RPC9"/>
</dbReference>
<evidence type="ECO:0000313" key="6">
    <source>
        <dbReference type="EMBL" id="EEQ45881.1"/>
    </source>
</evidence>
<organism evidence="6 7">
    <name type="scientific">Candida albicans (strain WO-1)</name>
    <name type="common">Yeast</name>
    <dbReference type="NCBI Taxonomy" id="294748"/>
    <lineage>
        <taxon>Eukaryota</taxon>
        <taxon>Fungi</taxon>
        <taxon>Dikarya</taxon>
        <taxon>Ascomycota</taxon>
        <taxon>Saccharomycotina</taxon>
        <taxon>Pichiomycetes</taxon>
        <taxon>Debaryomycetaceae</taxon>
        <taxon>Candida/Lodderomyces clade</taxon>
        <taxon>Candida</taxon>
    </lineage>
</organism>
<dbReference type="InterPro" id="IPR045222">
    <property type="entry name" value="Rpb4-like"/>
</dbReference>
<feature type="compositionally biased region" description="Basic residues" evidence="4">
    <location>
        <begin position="67"/>
        <end position="81"/>
    </location>
</feature>
<dbReference type="InterPro" id="IPR038324">
    <property type="entry name" value="Rpb4/RPC9_sf"/>
</dbReference>
<protein>
    <recommendedName>
        <fullName evidence="5">RNA polymerase Rpb4/RPC9 core domain-containing protein</fullName>
    </recommendedName>
</protein>
<comment type="similarity">
    <text evidence="3">Belongs to the eukaryotic RPB4 RNA polymerase subunit family.</text>
</comment>
<accession>C4YIE6</accession>
<dbReference type="OMA" id="EPLHPFE"/>
<evidence type="ECO:0000256" key="2">
    <source>
        <dbReference type="ARBA" id="ARBA00023242"/>
    </source>
</evidence>
<evidence type="ECO:0000256" key="3">
    <source>
        <dbReference type="ARBA" id="ARBA00025724"/>
    </source>
</evidence>
<dbReference type="GO" id="GO:0030880">
    <property type="term" value="C:RNA polymerase complex"/>
    <property type="evidence" value="ECO:0007669"/>
    <property type="project" value="InterPro"/>
</dbReference>
<dbReference type="VEuPathDB" id="FungiDB:CAWG_04219"/>